<dbReference type="InterPro" id="IPR006015">
    <property type="entry name" value="Universal_stress_UspA"/>
</dbReference>
<name>A0A4R5D2E5_9ACTN</name>
<comment type="caution">
    <text evidence="3">The sequence shown here is derived from an EMBL/GenBank/DDBJ whole genome shotgun (WGS) entry which is preliminary data.</text>
</comment>
<dbReference type="PRINTS" id="PR01438">
    <property type="entry name" value="UNVRSLSTRESS"/>
</dbReference>
<dbReference type="RefSeq" id="WP_131897644.1">
    <property type="nucleotide sequence ID" value="NZ_SMKZ01000030.1"/>
</dbReference>
<dbReference type="CDD" id="cd00293">
    <property type="entry name" value="USP-like"/>
    <property type="match status" value="1"/>
</dbReference>
<dbReference type="EMBL" id="SMKZ01000030">
    <property type="protein sequence ID" value="TDE07452.1"/>
    <property type="molecule type" value="Genomic_DNA"/>
</dbReference>
<dbReference type="InterPro" id="IPR006016">
    <property type="entry name" value="UspA"/>
</dbReference>
<dbReference type="InterPro" id="IPR014729">
    <property type="entry name" value="Rossmann-like_a/b/a_fold"/>
</dbReference>
<organism evidence="3 4">
    <name type="scientific">Jiangella asiatica</name>
    <dbReference type="NCBI Taxonomy" id="2530372"/>
    <lineage>
        <taxon>Bacteria</taxon>
        <taxon>Bacillati</taxon>
        <taxon>Actinomycetota</taxon>
        <taxon>Actinomycetes</taxon>
        <taxon>Jiangellales</taxon>
        <taxon>Jiangellaceae</taxon>
        <taxon>Jiangella</taxon>
    </lineage>
</organism>
<protein>
    <submittedName>
        <fullName evidence="3">Universal stress protein</fullName>
    </submittedName>
</protein>
<dbReference type="Gene3D" id="3.40.50.620">
    <property type="entry name" value="HUPs"/>
    <property type="match status" value="1"/>
</dbReference>
<keyword evidence="4" id="KW-1185">Reference proteome</keyword>
<dbReference type="PANTHER" id="PTHR46268">
    <property type="entry name" value="STRESS RESPONSE PROTEIN NHAX"/>
    <property type="match status" value="1"/>
</dbReference>
<evidence type="ECO:0000259" key="2">
    <source>
        <dbReference type="Pfam" id="PF00582"/>
    </source>
</evidence>
<proteinExistence type="inferred from homology"/>
<evidence type="ECO:0000256" key="1">
    <source>
        <dbReference type="ARBA" id="ARBA00008791"/>
    </source>
</evidence>
<reference evidence="3 4" key="1">
    <citation type="submission" date="2019-03" db="EMBL/GenBank/DDBJ databases">
        <title>Draft genome sequences of novel Actinobacteria.</title>
        <authorList>
            <person name="Sahin N."/>
            <person name="Ay H."/>
            <person name="Saygin H."/>
        </authorList>
    </citation>
    <scope>NUCLEOTIDE SEQUENCE [LARGE SCALE GENOMIC DNA]</scope>
    <source>
        <strain evidence="3 4">5K138</strain>
    </source>
</reference>
<dbReference type="PANTHER" id="PTHR46268:SF6">
    <property type="entry name" value="UNIVERSAL STRESS PROTEIN UP12"/>
    <property type="match status" value="1"/>
</dbReference>
<gene>
    <name evidence="3" type="ORF">E1269_19650</name>
</gene>
<evidence type="ECO:0000313" key="4">
    <source>
        <dbReference type="Proteomes" id="UP000294739"/>
    </source>
</evidence>
<dbReference type="Proteomes" id="UP000294739">
    <property type="component" value="Unassembled WGS sequence"/>
</dbReference>
<dbReference type="AlphaFoldDB" id="A0A4R5D2E5"/>
<dbReference type="Pfam" id="PF00582">
    <property type="entry name" value="Usp"/>
    <property type="match status" value="1"/>
</dbReference>
<accession>A0A4R5D2E5</accession>
<dbReference type="SUPFAM" id="SSF52402">
    <property type="entry name" value="Adenine nucleotide alpha hydrolases-like"/>
    <property type="match status" value="1"/>
</dbReference>
<dbReference type="InParanoid" id="A0A4R5D2E5"/>
<sequence>MRILVGFTTTPEGQAALRHAVTEARQHGGTLLVAHHEQVAPPVGDVPARVRSVEQHLGGLREELRASGVEVCVRTQLGVGSVAAELVRTAEDENVDLIVIGLRRRSPVGKLVLGSTAQEVLLTAPCPVLAVKRDDAAAAGRDAG</sequence>
<evidence type="ECO:0000313" key="3">
    <source>
        <dbReference type="EMBL" id="TDE07452.1"/>
    </source>
</evidence>
<feature type="domain" description="UspA" evidence="2">
    <location>
        <begin position="2"/>
        <end position="132"/>
    </location>
</feature>
<dbReference type="OrthoDB" id="5419113at2"/>
<comment type="similarity">
    <text evidence="1">Belongs to the universal stress protein A family.</text>
</comment>